<keyword evidence="4" id="KW-0929">Antimicrobial</keyword>
<dbReference type="Proteomes" id="UP000275267">
    <property type="component" value="Unassembled WGS sequence"/>
</dbReference>
<keyword evidence="7" id="KW-0611">Plant defense</keyword>
<evidence type="ECO:0000256" key="6">
    <source>
        <dbReference type="ARBA" id="ARBA00022729"/>
    </source>
</evidence>
<evidence type="ECO:0000256" key="5">
    <source>
        <dbReference type="ARBA" id="ARBA00022577"/>
    </source>
</evidence>
<reference evidence="10" key="1">
    <citation type="journal article" date="2019" name="Nat. Commun.">
        <title>The genome of broomcorn millet.</title>
        <authorList>
            <person name="Zou C."/>
            <person name="Miki D."/>
            <person name="Li D."/>
            <person name="Tang Q."/>
            <person name="Xiao L."/>
            <person name="Rajput S."/>
            <person name="Deng P."/>
            <person name="Jia W."/>
            <person name="Huang R."/>
            <person name="Zhang M."/>
            <person name="Sun Y."/>
            <person name="Hu J."/>
            <person name="Fu X."/>
            <person name="Schnable P.S."/>
            <person name="Li F."/>
            <person name="Zhang H."/>
            <person name="Feng B."/>
            <person name="Zhu X."/>
            <person name="Liu R."/>
            <person name="Schnable J.C."/>
            <person name="Zhu J.-K."/>
            <person name="Zhang H."/>
        </authorList>
    </citation>
    <scope>NUCLEOTIDE SEQUENCE [LARGE SCALE GENOMIC DNA]</scope>
</reference>
<keyword evidence="3" id="KW-0964">Secreted</keyword>
<feature type="chain" id="PRO_5017987600" evidence="8">
    <location>
        <begin position="25"/>
        <end position="137"/>
    </location>
</feature>
<dbReference type="EMBL" id="PQIB02000007">
    <property type="protein sequence ID" value="RLN09642.1"/>
    <property type="molecule type" value="Genomic_DNA"/>
</dbReference>
<keyword evidence="6 8" id="KW-0732">Signal</keyword>
<dbReference type="AlphaFoldDB" id="A0A3L6RV22"/>
<dbReference type="InterPro" id="IPR010851">
    <property type="entry name" value="DEFL"/>
</dbReference>
<proteinExistence type="inferred from homology"/>
<organism evidence="9 10">
    <name type="scientific">Panicum miliaceum</name>
    <name type="common">Proso millet</name>
    <name type="synonym">Broomcorn millet</name>
    <dbReference type="NCBI Taxonomy" id="4540"/>
    <lineage>
        <taxon>Eukaryota</taxon>
        <taxon>Viridiplantae</taxon>
        <taxon>Streptophyta</taxon>
        <taxon>Embryophyta</taxon>
        <taxon>Tracheophyta</taxon>
        <taxon>Spermatophyta</taxon>
        <taxon>Magnoliopsida</taxon>
        <taxon>Liliopsida</taxon>
        <taxon>Poales</taxon>
        <taxon>Poaceae</taxon>
        <taxon>PACMAD clade</taxon>
        <taxon>Panicoideae</taxon>
        <taxon>Panicodae</taxon>
        <taxon>Paniceae</taxon>
        <taxon>Panicinae</taxon>
        <taxon>Panicum</taxon>
        <taxon>Panicum sect. Panicum</taxon>
    </lineage>
</organism>
<evidence type="ECO:0000256" key="1">
    <source>
        <dbReference type="ARBA" id="ARBA00004613"/>
    </source>
</evidence>
<evidence type="ECO:0000256" key="7">
    <source>
        <dbReference type="ARBA" id="ARBA00022821"/>
    </source>
</evidence>
<evidence type="ECO:0000256" key="2">
    <source>
        <dbReference type="ARBA" id="ARBA00006722"/>
    </source>
</evidence>
<evidence type="ECO:0000313" key="10">
    <source>
        <dbReference type="Proteomes" id="UP000275267"/>
    </source>
</evidence>
<evidence type="ECO:0000256" key="3">
    <source>
        <dbReference type="ARBA" id="ARBA00022525"/>
    </source>
</evidence>
<keyword evidence="10" id="KW-1185">Reference proteome</keyword>
<keyword evidence="5" id="KW-0295">Fungicide</keyword>
<comment type="subcellular location">
    <subcellularLocation>
        <location evidence="1">Secreted</location>
    </subcellularLocation>
</comment>
<accession>A0A3L6RV22</accession>
<dbReference type="GO" id="GO:0031640">
    <property type="term" value="P:killing of cells of another organism"/>
    <property type="evidence" value="ECO:0007669"/>
    <property type="project" value="UniProtKB-KW"/>
</dbReference>
<evidence type="ECO:0000256" key="4">
    <source>
        <dbReference type="ARBA" id="ARBA00022529"/>
    </source>
</evidence>
<feature type="signal peptide" evidence="8">
    <location>
        <begin position="1"/>
        <end position="24"/>
    </location>
</feature>
<comment type="caution">
    <text evidence="9">The sequence shown here is derived from an EMBL/GenBank/DDBJ whole genome shotgun (WGS) entry which is preliminary data.</text>
</comment>
<evidence type="ECO:0000313" key="9">
    <source>
        <dbReference type="EMBL" id="RLN09642.1"/>
    </source>
</evidence>
<dbReference type="OrthoDB" id="679225at2759"/>
<dbReference type="Pfam" id="PF07333">
    <property type="entry name" value="SLR1-BP"/>
    <property type="match status" value="1"/>
</dbReference>
<dbReference type="PANTHER" id="PTHR34783">
    <property type="entry name" value="DEFENSIN-LIKE PROTEIN 144-RELATED"/>
    <property type="match status" value="1"/>
</dbReference>
<protein>
    <submittedName>
        <fullName evidence="9">Uncharacterized protein</fullName>
    </submittedName>
</protein>
<dbReference type="PANTHER" id="PTHR34783:SF1">
    <property type="entry name" value="DEFENSIN-LIKE PROTEIN 144-RELATED"/>
    <property type="match status" value="1"/>
</dbReference>
<name>A0A3L6RV22_PANMI</name>
<dbReference type="GO" id="GO:0005576">
    <property type="term" value="C:extracellular region"/>
    <property type="evidence" value="ECO:0007669"/>
    <property type="project" value="UniProtKB-SubCell"/>
</dbReference>
<evidence type="ECO:0000256" key="8">
    <source>
        <dbReference type="SAM" id="SignalP"/>
    </source>
</evidence>
<sequence length="137" mass="14629">MKSAHTALFLLAMVLVASPSGGTAANTEDECSVIMLPPGGRCIQRACSLLCVERFDGRIGVCIDGQRCECSYLYMTVKVSAGRCKRPNSVILYPGKACNPQVCKKTCASQYKNGVGTCMNPDGCDCEFCLDLLTPST</sequence>
<comment type="similarity">
    <text evidence="2">Belongs to the DEFL family.</text>
</comment>
<dbReference type="GO" id="GO:0050832">
    <property type="term" value="P:defense response to fungus"/>
    <property type="evidence" value="ECO:0007669"/>
    <property type="project" value="UniProtKB-KW"/>
</dbReference>
<gene>
    <name evidence="9" type="ORF">C2845_PM11G24160</name>
</gene>